<dbReference type="Proteomes" id="UP001607303">
    <property type="component" value="Unassembled WGS sequence"/>
</dbReference>
<feature type="transmembrane region" description="Helical" evidence="11">
    <location>
        <begin position="302"/>
        <end position="324"/>
    </location>
</feature>
<protein>
    <submittedName>
        <fullName evidence="14">ATP-binding cassette sub-family C member 4-like</fullName>
    </submittedName>
</protein>
<evidence type="ECO:0000256" key="1">
    <source>
        <dbReference type="ARBA" id="ARBA00004141"/>
    </source>
</evidence>
<accession>A0ABD2D0P8</accession>
<dbReference type="Gene3D" id="1.20.1560.10">
    <property type="entry name" value="ABC transporter type 1, transmembrane domain"/>
    <property type="match status" value="4"/>
</dbReference>
<dbReference type="SUPFAM" id="SSF52540">
    <property type="entry name" value="P-loop containing nucleoside triphosphate hydrolases"/>
    <property type="match status" value="4"/>
</dbReference>
<feature type="transmembrane region" description="Helical" evidence="11">
    <location>
        <begin position="105"/>
        <end position="122"/>
    </location>
</feature>
<proteinExistence type="inferred from homology"/>
<keyword evidence="8 11" id="KW-1133">Transmembrane helix</keyword>
<evidence type="ECO:0000256" key="6">
    <source>
        <dbReference type="ARBA" id="ARBA00022741"/>
    </source>
</evidence>
<sequence length="2811" mass="320701">MHLDPVKIRCKFSEEVFYNDRVQRRVWSLSLFKTGYKKILETEDLYDPLKEDRSTVLGNRLEKRWNIELENAKKRKRSPYLLRAIFRTFLMEYFLLGLLQILNEFIIRLGTPLLLGGLLRYFKKGSEETYESALLYASGICIATAISVITINQTIFGAFHIGAKVRVAACSVVYRKALRLSQTALGDTAPGKVVNLVANDVNRFDLVSIFIHHMWSAPLTALIIAYFLYTEAGYAAYTGKLSSKFRLQTAIKTDERVRLMDEIISGVQVIKMYAWEKPFCALVELARKLELRVVSKSSSIRGIYMTFNLFTTRMALYCTLISMIMFRNELTAEKVFVFSSYFNILAQTMSGMFVRGFAEIAECLVVVRRLQHFLMYDEFRTNNIIISNKLSRSPNGSITSISRQTSIRASRQDLPYMDDEVIDENYYQDNEKNIQNGLIIVANDLLKNTASLVNDRSSSTLAEDSYAIKMTNVVANWDAGQSETILEGINLLLEKGKLYAVIGMVGAGKSSFLSAILGEMNIIDGCVKCNGNVSYASQEAWVFGATVRQNILFGQPYERQRYQRIVKACALLRDFKQFPQGDLTIVGDRGSSLSGGQKARINLARALYKQADIYLLDDPLSAVDAHVSKHLFEECIQRYLAHKTRVLATHQLQYIKEVDAIILLEKGRFKLYQNYQDLLIDYPEYRSLLATDNDTSEDSSFERNSIRRQFSSLSNRSRTPEASSGGTDDEEENEDVEKFNDGLEGTSRGVVKGPIFIRYFQVGANLCLALLVLFLIILTQFIASLNDYFIPILVTAEETLHYQQTQANITMDDEIPTQISNTYVYIYTGIVLGIFIVGITRSLIFYKMCMLCSQRLHDMTFSALIRTNMRFFDTNPSGRILNRFSKDIGAIDELLPKALLDAGQLCMLMFGSLTVSCIVNPMFLIPVIFLGTTFYWIRKVYLKTSKNIKRLEGMTRSPVFTHLNATLNGLPTIRAYGAQDILKKEFDRFQDTHTSTMYMYIVTSTAFGFSLDVFCFIFTSLVTFSFLLLSTTFSGGEVGLAITQVMAMTGMIQWGMRQSAEVANQMMSVERVLEYTQLPPEANLCNKGKFYKKTDKQNLEPVPQNAPKNWPSEGCIRFRDVYMRYTDEDAPVLKNLNMLILPREKVGIVGRTGAGKSSLISALFRLAKVEGIIEIDNIDSGCICLEDLRRNISIIPQDPVLFSGTLRRNLDPFNEYSDQVVWEALEEVELKDAVVIAGNGLESRVLDRGSNFSVGQRQLICLARAILRNNRILMLDEATANVDPQTDALIQHTIRKKFAFCTVLTVAHRLNTIMDSDKVLVMDKGRMAEYDHPHILLQNSYSQFTSLVKETGRAMSDQLIKMAKQSSKINIRLLKPDCSLDYRKIIPTNYSSKTWIYKSVLLTRIQKNQQIFSVWIKDIFLKGIRKTLTLDDIYDPLKCNESERLGNLLEREWLCEWKKLQDFEYVLGKDGNKKLNKNIKPSLYKAIYRIFWRKYLIISVFLFFHTVVLYTLQPIFQGYIINYFNISSKNSKRITKEEGIFYALGLVINIIISVCIFHHAYFQSQEIGMQIRVACTSLIYKKILRLSKAALMQTTNAGQIINILSNDMNRFDTVSINLHYLWIAPIQLVVVTYIMWAMIGVSTFFGIICLLLISFPVQGLFPIISKRLRANLAKLTDTRVQLMSEFITGIQMIKMYGWEKPFSKFVMKTRIAEMKKIRLSSFIKVLALSMLIYTERITLYFCMVSYALTNKTLSPEYTYVWTTFFNLLQLTMVLHFLQALISWNETTITINRIEEFLMLDEIISNNQTSLMIPKYEKKRGKNDIEHCTIILRREEPMIDVKPEKQPSIEMINMSANWVSSKLPPTLCNISMKVDPGQLCILLGQVGAGKTALLNTLLKELPLGAGTIKILQNLSTKMESQSNLEKYFTDNKNITISYASQEPWLFDGTIKENILFGQLYDNKRYIDVTRVCALNKDLQQLPQGDMTIVGERGIMLSGGQKARVNLARAVYKQADIYLLDDPLSAVDTKVAKHIFTKCIIQYLHDKTRILATHQLQFIKSADVIVALDHGTVKLKGSYNELIKNNDEFLKMVTRIRIDKERNDPKDTEKFFGHNRDSIRSRASIMSQNSSITEFEYGDYESADTSEQDELFETGNIPWKLYVKYFRFGGSWLTLITFLILSIITQISVNGTDYWVSYWTNLEVIRSSKNRSLIINKRNEYQHTIHNTILSNFLSVDNLGLLTTTSAIYVYTISIFICVILVIIRSIFFMEICVIASRKIHDASFNNLLQTNMRFFHMNPSGRILNRFSKDIGAIDELLPKPMIEVIQIFLVTCGIIIMELIVNYWTIIPLIILGICAYFIKIVYIKTVQSRSPIFCHINATLNGLATIRSSGKTTQDMLQKKFDYLQDKHTGTWYLLLATSALLDKILGGDVGLAISQALIVIGMLQYGIKQTVEVIIQMTSVERIFQYMNLPKEKSLIIANSLPPTWPSQGQLVLKNVSMRYSPNEPYVLKNLTVTIEAGWKVGIVGRTGAGKSSLISALFRLVSDGLEGQIIIDGKDTSTIDLRELRSRISIIPQEPILFAASLRYNLDPFNQYDDAHLWDILREVEFTDIGLNDQIIANGNNLSIGQKQMICLARSMLRKNRIIVLDEATANIDSQTDELIQRTIRTKFADYTVLTIAHRLNTIIDSTRILVMDAGEIAEFGHPYELLRDKPDGLFAQMVKNTGRVMSKNLSRQAEMAYRGNSVENDLRSSVSFLLYSDEYTSEFSQDEFPANKREEIILLLKKLNCKVGELGIVRRQQSRTFDGFDSY</sequence>
<dbReference type="CDD" id="cd18579">
    <property type="entry name" value="ABC_6TM_ABCC_D1"/>
    <property type="match status" value="1"/>
</dbReference>
<feature type="domain" description="ABC transmembrane type-1" evidence="13">
    <location>
        <begin position="770"/>
        <end position="1064"/>
    </location>
</feature>
<feature type="domain" description="ABC transporter" evidence="12">
    <location>
        <begin position="2493"/>
        <end position="2722"/>
    </location>
</feature>
<keyword evidence="5" id="KW-0677">Repeat</keyword>
<dbReference type="Pfam" id="PF00664">
    <property type="entry name" value="ABC_membrane"/>
    <property type="match status" value="4"/>
</dbReference>
<keyword evidence="9 11" id="KW-0472">Membrane</keyword>
<comment type="caution">
    <text evidence="14">The sequence shown here is derived from an EMBL/GenBank/DDBJ whole genome shotgun (WGS) entry which is preliminary data.</text>
</comment>
<dbReference type="PROSITE" id="PS50929">
    <property type="entry name" value="ABC_TM1F"/>
    <property type="match status" value="4"/>
</dbReference>
<dbReference type="InterPro" id="IPR003593">
    <property type="entry name" value="AAA+_ATPase"/>
</dbReference>
<keyword evidence="15" id="KW-1185">Reference proteome</keyword>
<evidence type="ECO:0000256" key="9">
    <source>
        <dbReference type="ARBA" id="ARBA00023136"/>
    </source>
</evidence>
<feature type="domain" description="ABC transmembrane type-1" evidence="13">
    <location>
        <begin position="2177"/>
        <end position="2423"/>
    </location>
</feature>
<comment type="subcellular location">
    <subcellularLocation>
        <location evidence="1">Membrane</location>
        <topology evidence="1">Multi-pass membrane protein</topology>
    </subcellularLocation>
</comment>
<feature type="transmembrane region" description="Helical" evidence="11">
    <location>
        <begin position="2246"/>
        <end position="2268"/>
    </location>
</feature>
<dbReference type="SMART" id="SM00382">
    <property type="entry name" value="AAA"/>
    <property type="match status" value="4"/>
</dbReference>
<dbReference type="InterPro" id="IPR036640">
    <property type="entry name" value="ABC1_TM_sf"/>
</dbReference>
<evidence type="ECO:0000259" key="12">
    <source>
        <dbReference type="PROSITE" id="PS50893"/>
    </source>
</evidence>
<dbReference type="FunFam" id="3.40.50.300:FF:000163">
    <property type="entry name" value="Multidrug resistance-associated protein member 4"/>
    <property type="match status" value="2"/>
</dbReference>
<dbReference type="GO" id="GO:0005524">
    <property type="term" value="F:ATP binding"/>
    <property type="evidence" value="ECO:0007669"/>
    <property type="project" value="UniProtKB-KW"/>
</dbReference>
<feature type="transmembrane region" description="Helical" evidence="11">
    <location>
        <begin position="1495"/>
        <end position="1520"/>
    </location>
</feature>
<evidence type="ECO:0000313" key="14">
    <source>
        <dbReference type="EMBL" id="KAL2750941.1"/>
    </source>
</evidence>
<feature type="transmembrane region" description="Helical" evidence="11">
    <location>
        <begin position="918"/>
        <end position="937"/>
    </location>
</feature>
<reference evidence="14 15" key="1">
    <citation type="journal article" date="2024" name="Ann. Entomol. Soc. Am.">
        <title>Genomic analyses of the southern and eastern yellowjacket wasps (Hymenoptera: Vespidae) reveal evolutionary signatures of social life.</title>
        <authorList>
            <person name="Catto M.A."/>
            <person name="Caine P.B."/>
            <person name="Orr S.E."/>
            <person name="Hunt B.G."/>
            <person name="Goodisman M.A.D."/>
        </authorList>
    </citation>
    <scope>NUCLEOTIDE SEQUENCE [LARGE SCALE GENOMIC DNA]</scope>
    <source>
        <strain evidence="14">232</strain>
        <tissue evidence="14">Head and thorax</tissue>
    </source>
</reference>
<evidence type="ECO:0000256" key="5">
    <source>
        <dbReference type="ARBA" id="ARBA00022737"/>
    </source>
</evidence>
<feature type="transmembrane region" description="Helical" evidence="11">
    <location>
        <begin position="215"/>
        <end position="237"/>
    </location>
</feature>
<dbReference type="PANTHER" id="PTHR24223:SF456">
    <property type="entry name" value="MULTIDRUG RESISTANCE-ASSOCIATED PROTEIN LETHAL(2)03659"/>
    <property type="match status" value="1"/>
</dbReference>
<feature type="domain" description="ABC transporter" evidence="12">
    <location>
        <begin position="468"/>
        <end position="691"/>
    </location>
</feature>
<dbReference type="InterPro" id="IPR003439">
    <property type="entry name" value="ABC_transporter-like_ATP-bd"/>
</dbReference>
<feature type="transmembrane region" description="Helical" evidence="11">
    <location>
        <begin position="1725"/>
        <end position="1747"/>
    </location>
</feature>
<keyword evidence="7" id="KW-0067">ATP-binding</keyword>
<dbReference type="GO" id="GO:0016020">
    <property type="term" value="C:membrane"/>
    <property type="evidence" value="ECO:0007669"/>
    <property type="project" value="UniProtKB-SubCell"/>
</dbReference>
<dbReference type="SUPFAM" id="SSF90123">
    <property type="entry name" value="ABC transporter transmembrane region"/>
    <property type="match status" value="4"/>
</dbReference>
<feature type="transmembrane region" description="Helical" evidence="11">
    <location>
        <begin position="824"/>
        <end position="846"/>
    </location>
</feature>
<dbReference type="PANTHER" id="PTHR24223">
    <property type="entry name" value="ATP-BINDING CASSETTE SUB-FAMILY C"/>
    <property type="match status" value="1"/>
</dbReference>
<dbReference type="CDD" id="cd03250">
    <property type="entry name" value="ABCC_MRP_domain1"/>
    <property type="match status" value="2"/>
</dbReference>
<dbReference type="FunFam" id="1.20.1560.10:FF:000014">
    <property type="entry name" value="Multidrug resistance-associated protein member 4"/>
    <property type="match status" value="1"/>
</dbReference>
<feature type="transmembrane region" description="Helical" evidence="11">
    <location>
        <begin position="2346"/>
        <end position="2364"/>
    </location>
</feature>
<evidence type="ECO:0000313" key="15">
    <source>
        <dbReference type="Proteomes" id="UP001607303"/>
    </source>
</evidence>
<dbReference type="InterPro" id="IPR050173">
    <property type="entry name" value="ABC_transporter_C-like"/>
</dbReference>
<dbReference type="InterPro" id="IPR044746">
    <property type="entry name" value="ABCC_6TM_D1"/>
</dbReference>
<organism evidence="14 15">
    <name type="scientific">Vespula maculifrons</name>
    <name type="common">Eastern yellow jacket</name>
    <name type="synonym">Wasp</name>
    <dbReference type="NCBI Taxonomy" id="7453"/>
    <lineage>
        <taxon>Eukaryota</taxon>
        <taxon>Metazoa</taxon>
        <taxon>Ecdysozoa</taxon>
        <taxon>Arthropoda</taxon>
        <taxon>Hexapoda</taxon>
        <taxon>Insecta</taxon>
        <taxon>Pterygota</taxon>
        <taxon>Neoptera</taxon>
        <taxon>Endopterygota</taxon>
        <taxon>Hymenoptera</taxon>
        <taxon>Apocrita</taxon>
        <taxon>Aculeata</taxon>
        <taxon>Vespoidea</taxon>
        <taxon>Vespidae</taxon>
        <taxon>Vespinae</taxon>
        <taxon>Vespula</taxon>
    </lineage>
</organism>
<dbReference type="Gene3D" id="3.40.50.300">
    <property type="entry name" value="P-loop containing nucleotide triphosphate hydrolases"/>
    <property type="match status" value="4"/>
</dbReference>
<feature type="domain" description="ABC transmembrane type-1" evidence="13">
    <location>
        <begin position="1497"/>
        <end position="1731"/>
    </location>
</feature>
<evidence type="ECO:0000256" key="2">
    <source>
        <dbReference type="ARBA" id="ARBA00009726"/>
    </source>
</evidence>
<feature type="transmembrane region" description="Helical" evidence="11">
    <location>
        <begin position="998"/>
        <end position="1026"/>
    </location>
</feature>
<feature type="transmembrane region" description="Helical" evidence="11">
    <location>
        <begin position="1759"/>
        <end position="1783"/>
    </location>
</feature>
<keyword evidence="6" id="KW-0547">Nucleotide-binding</keyword>
<dbReference type="InterPro" id="IPR017871">
    <property type="entry name" value="ABC_transporter-like_CS"/>
</dbReference>
<dbReference type="Pfam" id="PF00005">
    <property type="entry name" value="ABC_tran"/>
    <property type="match status" value="4"/>
</dbReference>
<feature type="transmembrane region" description="Helical" evidence="11">
    <location>
        <begin position="1644"/>
        <end position="1664"/>
    </location>
</feature>
<feature type="transmembrane region" description="Helical" evidence="11">
    <location>
        <begin position="2168"/>
        <end position="2187"/>
    </location>
</feature>
<evidence type="ECO:0000256" key="4">
    <source>
        <dbReference type="ARBA" id="ARBA00022692"/>
    </source>
</evidence>
<comment type="similarity">
    <text evidence="2">Belongs to the ABC transporter superfamily. ABCC family. Conjugate transporter (TC 3.A.1.208) subfamily.</text>
</comment>
<name>A0ABD2D0P8_VESMC</name>
<dbReference type="FunFam" id="1.20.1560.10:FF:000026">
    <property type="entry name" value="Multidrug resistance-associated protein lethal(2)03659"/>
    <property type="match status" value="2"/>
</dbReference>
<evidence type="ECO:0000256" key="10">
    <source>
        <dbReference type="SAM" id="MobiDB-lite"/>
    </source>
</evidence>
<dbReference type="FunFam" id="3.40.50.300:FF:000973">
    <property type="entry name" value="Multidrug resistance-associated protein 4"/>
    <property type="match status" value="2"/>
</dbReference>
<dbReference type="PROSITE" id="PS00211">
    <property type="entry name" value="ABC_TRANSPORTER_1"/>
    <property type="match status" value="3"/>
</dbReference>
<keyword evidence="3" id="KW-0813">Transport</keyword>
<dbReference type="InterPro" id="IPR011527">
    <property type="entry name" value="ABC1_TM_dom"/>
</dbReference>
<feature type="region of interest" description="Disordered" evidence="10">
    <location>
        <begin position="711"/>
        <end position="741"/>
    </location>
</feature>
<feature type="domain" description="ABC transmembrane type-1" evidence="13">
    <location>
        <begin position="106"/>
        <end position="353"/>
    </location>
</feature>
<feature type="compositionally biased region" description="Polar residues" evidence="10">
    <location>
        <begin position="711"/>
        <end position="726"/>
    </location>
</feature>
<feature type="transmembrane region" description="Helical" evidence="11">
    <location>
        <begin position="344"/>
        <end position="367"/>
    </location>
</feature>
<dbReference type="InterPro" id="IPR027417">
    <property type="entry name" value="P-loop_NTPase"/>
</dbReference>
<feature type="transmembrane region" description="Helical" evidence="11">
    <location>
        <begin position="134"/>
        <end position="156"/>
    </location>
</feature>
<feature type="domain" description="ABC transporter" evidence="12">
    <location>
        <begin position="1116"/>
        <end position="1349"/>
    </location>
</feature>
<evidence type="ECO:0000256" key="7">
    <source>
        <dbReference type="ARBA" id="ARBA00022840"/>
    </source>
</evidence>
<evidence type="ECO:0000256" key="3">
    <source>
        <dbReference type="ARBA" id="ARBA00022448"/>
    </source>
</evidence>
<evidence type="ECO:0000259" key="13">
    <source>
        <dbReference type="PROSITE" id="PS50929"/>
    </source>
</evidence>
<feature type="transmembrane region" description="Helical" evidence="11">
    <location>
        <begin position="1540"/>
        <end position="1562"/>
    </location>
</feature>
<evidence type="ECO:0000256" key="8">
    <source>
        <dbReference type="ARBA" id="ARBA00022989"/>
    </source>
</evidence>
<dbReference type="CDD" id="cd03244">
    <property type="entry name" value="ABCC_MRP_domain2"/>
    <property type="match status" value="2"/>
</dbReference>
<dbReference type="PROSITE" id="PS50893">
    <property type="entry name" value="ABC_TRANSPORTER_2"/>
    <property type="match status" value="4"/>
</dbReference>
<feature type="transmembrane region" description="Helical" evidence="11">
    <location>
        <begin position="762"/>
        <end position="783"/>
    </location>
</feature>
<feature type="transmembrane region" description="Helical" evidence="11">
    <location>
        <begin position="1618"/>
        <end position="1638"/>
    </location>
</feature>
<feature type="domain" description="ABC transporter" evidence="12">
    <location>
        <begin position="1848"/>
        <end position="2093"/>
    </location>
</feature>
<keyword evidence="4 11" id="KW-0812">Transmembrane</keyword>
<evidence type="ECO:0000256" key="11">
    <source>
        <dbReference type="SAM" id="Phobius"/>
    </source>
</evidence>
<dbReference type="EMBL" id="JAYRBN010000008">
    <property type="protein sequence ID" value="KAL2750941.1"/>
    <property type="molecule type" value="Genomic_DNA"/>
</dbReference>
<feature type="transmembrane region" description="Helical" evidence="11">
    <location>
        <begin position="80"/>
        <end position="99"/>
    </location>
</feature>
<gene>
    <name evidence="14" type="ORF">V1477_001044</name>
</gene>